<organism evidence="2 3">
    <name type="scientific">Forsythia ovata</name>
    <dbReference type="NCBI Taxonomy" id="205694"/>
    <lineage>
        <taxon>Eukaryota</taxon>
        <taxon>Viridiplantae</taxon>
        <taxon>Streptophyta</taxon>
        <taxon>Embryophyta</taxon>
        <taxon>Tracheophyta</taxon>
        <taxon>Spermatophyta</taxon>
        <taxon>Magnoliopsida</taxon>
        <taxon>eudicotyledons</taxon>
        <taxon>Gunneridae</taxon>
        <taxon>Pentapetalae</taxon>
        <taxon>asterids</taxon>
        <taxon>lamiids</taxon>
        <taxon>Lamiales</taxon>
        <taxon>Oleaceae</taxon>
        <taxon>Forsythieae</taxon>
        <taxon>Forsythia</taxon>
    </lineage>
</organism>
<accession>A0ABD1X6S6</accession>
<feature type="domain" description="Transposase (putative) gypsy type" evidence="1">
    <location>
        <begin position="165"/>
        <end position="231"/>
    </location>
</feature>
<evidence type="ECO:0000313" key="3">
    <source>
        <dbReference type="Proteomes" id="UP001604277"/>
    </source>
</evidence>
<dbReference type="EMBL" id="JBFOLJ010000001">
    <property type="protein sequence ID" value="KAL2557668.1"/>
    <property type="molecule type" value="Genomic_DNA"/>
</dbReference>
<name>A0ABD1X6S6_9LAMI</name>
<sequence>MLRRKRLEKLCGVINLSDSNSEAEGTQLVMAKLTVEEVADLHKQREEIARQRKGNGVAGLSGEAKLGGDGESISLRTHRVNLGLAPDEMDLVEGRVEYVREFSGGHKDPEAELEDWACSEYPSDLNIYDFTKLRDQYRILECVRLIHPNKIDRPCSLADNHVASMNDALACGMRLPIHFLFKAILRSYNLCPYQLSPNFWTHAVGTWLLWQEVSPDYPMPLYVFHSLFKLNKCAIRDGEPKEGIMD</sequence>
<dbReference type="AlphaFoldDB" id="A0ABD1X6S6"/>
<gene>
    <name evidence="2" type="ORF">Fot_02407</name>
</gene>
<proteinExistence type="predicted"/>
<keyword evidence="3" id="KW-1185">Reference proteome</keyword>
<protein>
    <recommendedName>
        <fullName evidence="1">Transposase (putative) gypsy type domain-containing protein</fullName>
    </recommendedName>
</protein>
<evidence type="ECO:0000313" key="2">
    <source>
        <dbReference type="EMBL" id="KAL2557668.1"/>
    </source>
</evidence>
<evidence type="ECO:0000259" key="1">
    <source>
        <dbReference type="Pfam" id="PF04195"/>
    </source>
</evidence>
<comment type="caution">
    <text evidence="2">The sequence shown here is derived from an EMBL/GenBank/DDBJ whole genome shotgun (WGS) entry which is preliminary data.</text>
</comment>
<reference evidence="3" key="1">
    <citation type="submission" date="2024-07" db="EMBL/GenBank/DDBJ databases">
        <title>Two chromosome-level genome assemblies of Korean endemic species Abeliophyllum distichum and Forsythia ovata (Oleaceae).</title>
        <authorList>
            <person name="Jang H."/>
        </authorList>
    </citation>
    <scope>NUCLEOTIDE SEQUENCE [LARGE SCALE GENOMIC DNA]</scope>
</reference>
<dbReference type="Pfam" id="PF04195">
    <property type="entry name" value="Transposase_28"/>
    <property type="match status" value="1"/>
</dbReference>
<dbReference type="Proteomes" id="UP001604277">
    <property type="component" value="Unassembled WGS sequence"/>
</dbReference>
<dbReference type="InterPro" id="IPR007321">
    <property type="entry name" value="Transposase_28"/>
</dbReference>